<proteinExistence type="predicted"/>
<dbReference type="AlphaFoldDB" id="A0AAV8T3L5"/>
<name>A0AAV8T3L5_9ROSI</name>
<protein>
    <submittedName>
        <fullName evidence="1">Uncharacterized protein</fullName>
    </submittedName>
</protein>
<comment type="caution">
    <text evidence="1">The sequence shown here is derived from an EMBL/GenBank/DDBJ whole genome shotgun (WGS) entry which is preliminary data.</text>
</comment>
<organism evidence="1 2">
    <name type="scientific">Erythroxylum novogranatense</name>
    <dbReference type="NCBI Taxonomy" id="1862640"/>
    <lineage>
        <taxon>Eukaryota</taxon>
        <taxon>Viridiplantae</taxon>
        <taxon>Streptophyta</taxon>
        <taxon>Embryophyta</taxon>
        <taxon>Tracheophyta</taxon>
        <taxon>Spermatophyta</taxon>
        <taxon>Magnoliopsida</taxon>
        <taxon>eudicotyledons</taxon>
        <taxon>Gunneridae</taxon>
        <taxon>Pentapetalae</taxon>
        <taxon>rosids</taxon>
        <taxon>fabids</taxon>
        <taxon>Malpighiales</taxon>
        <taxon>Erythroxylaceae</taxon>
        <taxon>Erythroxylum</taxon>
    </lineage>
</organism>
<reference evidence="1 2" key="1">
    <citation type="submission" date="2021-09" db="EMBL/GenBank/DDBJ databases">
        <title>Genomic insights and catalytic innovation underlie evolution of tropane alkaloids biosynthesis.</title>
        <authorList>
            <person name="Wang Y.-J."/>
            <person name="Tian T."/>
            <person name="Huang J.-P."/>
            <person name="Huang S.-X."/>
        </authorList>
    </citation>
    <scope>NUCLEOTIDE SEQUENCE [LARGE SCALE GENOMIC DNA]</scope>
    <source>
        <strain evidence="1">KIB-2018</strain>
        <tissue evidence="1">Leaf</tissue>
    </source>
</reference>
<dbReference type="Proteomes" id="UP001159364">
    <property type="component" value="Linkage Group LG06"/>
</dbReference>
<evidence type="ECO:0000313" key="2">
    <source>
        <dbReference type="Proteomes" id="UP001159364"/>
    </source>
</evidence>
<sequence>MSYGAYLGHMPRKNSRITAQQQGLQPPVAICNVENDPDNRRVFENIKVIISRKVLLDDSHKQVCGNG</sequence>
<gene>
    <name evidence="1" type="ORF">K2173_001408</name>
</gene>
<dbReference type="EMBL" id="JAIWQS010000006">
    <property type="protein sequence ID" value="KAJ8761352.1"/>
    <property type="molecule type" value="Genomic_DNA"/>
</dbReference>
<evidence type="ECO:0000313" key="1">
    <source>
        <dbReference type="EMBL" id="KAJ8761352.1"/>
    </source>
</evidence>
<keyword evidence="2" id="KW-1185">Reference proteome</keyword>
<accession>A0AAV8T3L5</accession>